<reference evidence="2 3" key="1">
    <citation type="journal article" date="2011" name="Genome Biol.">
        <title>Comparative genome sequence analysis underscores mycoparasitism as the ancestral life style of Trichoderma.</title>
        <authorList>
            <person name="Kubicek C.P."/>
            <person name="Herrera-Estrella A."/>
            <person name="Seidl-Seiboth V."/>
            <person name="Martinez D.A."/>
            <person name="Druzhinina I.S."/>
            <person name="Thon M."/>
            <person name="Zeilinger S."/>
            <person name="Casas-Flores S."/>
            <person name="Horwitz B.A."/>
            <person name="Mukherjee P.K."/>
            <person name="Mukherjee M."/>
            <person name="Kredics L."/>
            <person name="Alcaraz L.D."/>
            <person name="Aerts A."/>
            <person name="Antal Z."/>
            <person name="Atanasova L."/>
            <person name="Cervantes-Badillo M.G."/>
            <person name="Challacombe J."/>
            <person name="Chertkov O."/>
            <person name="McCluskey K."/>
            <person name="Coulpier F."/>
            <person name="Deshpande N."/>
            <person name="von Doehren H."/>
            <person name="Ebbole D.J."/>
            <person name="Esquivel-Naranjo E.U."/>
            <person name="Fekete E."/>
            <person name="Flipphi M."/>
            <person name="Glaser F."/>
            <person name="Gomez-Rodriguez E.Y."/>
            <person name="Gruber S."/>
            <person name="Han C."/>
            <person name="Henrissat B."/>
            <person name="Hermosa R."/>
            <person name="Hernandez-Onate M."/>
            <person name="Karaffa L."/>
            <person name="Kosti I."/>
            <person name="Le Crom S."/>
            <person name="Lindquist E."/>
            <person name="Lucas S."/>
            <person name="Luebeck M."/>
            <person name="Luebeck P.S."/>
            <person name="Margeot A."/>
            <person name="Metz B."/>
            <person name="Misra M."/>
            <person name="Nevalainen H."/>
            <person name="Omann M."/>
            <person name="Packer N."/>
            <person name="Perrone G."/>
            <person name="Uresti-Rivera E.E."/>
            <person name="Salamov A."/>
            <person name="Schmoll M."/>
            <person name="Seiboth B."/>
            <person name="Shapiro H."/>
            <person name="Sukno S."/>
            <person name="Tamayo-Ramos J.A."/>
            <person name="Tisch D."/>
            <person name="Wiest A."/>
            <person name="Wilkinson H.H."/>
            <person name="Zhang M."/>
            <person name="Coutinho P.M."/>
            <person name="Kenerley C.M."/>
            <person name="Monte E."/>
            <person name="Baker S.E."/>
            <person name="Grigoriev I.V."/>
        </authorList>
    </citation>
    <scope>NUCLEOTIDE SEQUENCE [LARGE SCALE GENOMIC DNA]</scope>
    <source>
        <strain evidence="3">ATCC 20476 / IMI 206040</strain>
    </source>
</reference>
<feature type="compositionally biased region" description="Low complexity" evidence="1">
    <location>
        <begin position="43"/>
        <end position="59"/>
    </location>
</feature>
<organism evidence="2 3">
    <name type="scientific">Hypocrea atroviridis (strain ATCC 20476 / IMI 206040)</name>
    <name type="common">Trichoderma atroviride</name>
    <dbReference type="NCBI Taxonomy" id="452589"/>
    <lineage>
        <taxon>Eukaryota</taxon>
        <taxon>Fungi</taxon>
        <taxon>Dikarya</taxon>
        <taxon>Ascomycota</taxon>
        <taxon>Pezizomycotina</taxon>
        <taxon>Sordariomycetes</taxon>
        <taxon>Hypocreomycetidae</taxon>
        <taxon>Hypocreales</taxon>
        <taxon>Hypocreaceae</taxon>
        <taxon>Trichoderma</taxon>
    </lineage>
</organism>
<accession>G9P1Z9</accession>
<dbReference type="HOGENOM" id="CLU_2049985_0_0_1"/>
<proteinExistence type="predicted"/>
<sequence>MLLSVYCTVAMTASMNLPSISVIKGFVSALLSSGADRTTIDGPCNPKNPKSSQSPPCSNRGGPRKLTPVGLLFVRQGASRVPISCDGLLHFNFCEETRQFLVPSPVKDQRPREQGKFVNV</sequence>
<dbReference type="Proteomes" id="UP000005426">
    <property type="component" value="Unassembled WGS sequence"/>
</dbReference>
<keyword evidence="3" id="KW-1185">Reference proteome</keyword>
<comment type="caution">
    <text evidence="2">The sequence shown here is derived from an EMBL/GenBank/DDBJ whole genome shotgun (WGS) entry which is preliminary data.</text>
</comment>
<dbReference type="AlphaFoldDB" id="G9P1Z9"/>
<gene>
    <name evidence="2" type="ORF">TRIATDRAFT_301249</name>
</gene>
<evidence type="ECO:0000256" key="1">
    <source>
        <dbReference type="SAM" id="MobiDB-lite"/>
    </source>
</evidence>
<evidence type="ECO:0000313" key="3">
    <source>
        <dbReference type="Proteomes" id="UP000005426"/>
    </source>
</evidence>
<evidence type="ECO:0000313" key="2">
    <source>
        <dbReference type="EMBL" id="EHK43425.1"/>
    </source>
</evidence>
<dbReference type="EMBL" id="ABDG02000026">
    <property type="protein sequence ID" value="EHK43425.1"/>
    <property type="molecule type" value="Genomic_DNA"/>
</dbReference>
<protein>
    <submittedName>
        <fullName evidence="2">Uncharacterized protein</fullName>
    </submittedName>
</protein>
<feature type="region of interest" description="Disordered" evidence="1">
    <location>
        <begin position="38"/>
        <end position="63"/>
    </location>
</feature>
<name>G9P1Z9_HYPAI</name>